<dbReference type="EMBL" id="MN740601">
    <property type="protein sequence ID" value="QHS78584.1"/>
    <property type="molecule type" value="Genomic_DNA"/>
</dbReference>
<evidence type="ECO:0000256" key="2">
    <source>
        <dbReference type="ARBA" id="ARBA00022723"/>
    </source>
</evidence>
<dbReference type="GO" id="GO:0006351">
    <property type="term" value="P:DNA-templated transcription"/>
    <property type="evidence" value="ECO:0007669"/>
    <property type="project" value="InterPro"/>
</dbReference>
<keyword evidence="3" id="KW-0862">Zinc</keyword>
<dbReference type="InterPro" id="IPR000268">
    <property type="entry name" value="RPABC5/Rpb10"/>
</dbReference>
<sequence length="83" mass="9630">MIIPVRCFTCGSVISDKWIPYQELTEKYRKDNKQDDIELLDTDSLSKPLGEPTAECKALKELDVTRMCCRRHFLCCVDMIDTI</sequence>
<keyword evidence="4" id="KW-0804">Transcription</keyword>
<dbReference type="GO" id="GO:0000428">
    <property type="term" value="C:DNA-directed RNA polymerase complex"/>
    <property type="evidence" value="ECO:0007669"/>
    <property type="project" value="UniProtKB-KW"/>
</dbReference>
<dbReference type="InterPro" id="IPR023580">
    <property type="entry name" value="RNA_pol_su_RPB10"/>
</dbReference>
<proteinExistence type="predicted"/>
<evidence type="ECO:0008006" key="6">
    <source>
        <dbReference type="Google" id="ProtNLM"/>
    </source>
</evidence>
<protein>
    <recommendedName>
        <fullName evidence="6">DNA-directed RNA polymerase subunit N</fullName>
    </recommendedName>
</protein>
<dbReference type="Pfam" id="PF01194">
    <property type="entry name" value="RNA_pol_N"/>
    <property type="match status" value="1"/>
</dbReference>
<dbReference type="PANTHER" id="PTHR23431">
    <property type="entry name" value="DNA-DIRECTED RNA POLYMERASES I, II, AND III SUBUNIT RPABC5 FAMILY MEMBER"/>
    <property type="match status" value="1"/>
</dbReference>
<evidence type="ECO:0000256" key="4">
    <source>
        <dbReference type="ARBA" id="ARBA00023163"/>
    </source>
</evidence>
<dbReference type="PANTHER" id="PTHR23431:SF3">
    <property type="entry name" value="DNA-DIRECTED RNA POLYMERASES I, II, AND III SUBUNIT RPABC5"/>
    <property type="match status" value="1"/>
</dbReference>
<keyword evidence="2" id="KW-0479">Metal-binding</keyword>
<accession>A0A6C0AFL3</accession>
<dbReference type="AlphaFoldDB" id="A0A6C0AFL3"/>
<dbReference type="GO" id="GO:0003899">
    <property type="term" value="F:DNA-directed RNA polymerase activity"/>
    <property type="evidence" value="ECO:0007669"/>
    <property type="project" value="InterPro"/>
</dbReference>
<reference evidence="5" key="1">
    <citation type="journal article" date="2020" name="Nature">
        <title>Giant virus diversity and host interactions through global metagenomics.</title>
        <authorList>
            <person name="Schulz F."/>
            <person name="Roux S."/>
            <person name="Paez-Espino D."/>
            <person name="Jungbluth S."/>
            <person name="Walsh D.A."/>
            <person name="Denef V.J."/>
            <person name="McMahon K.D."/>
            <person name="Konstantinidis K.T."/>
            <person name="Eloe-Fadrosh E.A."/>
            <person name="Kyrpides N.C."/>
            <person name="Woyke T."/>
        </authorList>
    </citation>
    <scope>NUCLEOTIDE SEQUENCE</scope>
    <source>
        <strain evidence="5">GVMAG-S-1024976-23</strain>
    </source>
</reference>
<dbReference type="PROSITE" id="PS01112">
    <property type="entry name" value="RNA_POL_N_8KD"/>
    <property type="match status" value="1"/>
</dbReference>
<organism evidence="5">
    <name type="scientific">viral metagenome</name>
    <dbReference type="NCBI Taxonomy" id="1070528"/>
    <lineage>
        <taxon>unclassified sequences</taxon>
        <taxon>metagenomes</taxon>
        <taxon>organismal metagenomes</taxon>
    </lineage>
</organism>
<dbReference type="GO" id="GO:0003677">
    <property type="term" value="F:DNA binding"/>
    <property type="evidence" value="ECO:0007669"/>
    <property type="project" value="InterPro"/>
</dbReference>
<dbReference type="InterPro" id="IPR020789">
    <property type="entry name" value="RNA_pol_suN_Zn-BS"/>
</dbReference>
<dbReference type="Gene3D" id="1.10.10.60">
    <property type="entry name" value="Homeodomain-like"/>
    <property type="match status" value="1"/>
</dbReference>
<keyword evidence="1" id="KW-0240">DNA-directed RNA polymerase</keyword>
<name>A0A6C0AFL3_9ZZZZ</name>
<evidence type="ECO:0000256" key="3">
    <source>
        <dbReference type="ARBA" id="ARBA00022833"/>
    </source>
</evidence>
<dbReference type="SUPFAM" id="SSF46924">
    <property type="entry name" value="RNA polymerase subunit RPB10"/>
    <property type="match status" value="1"/>
</dbReference>
<dbReference type="GO" id="GO:0008270">
    <property type="term" value="F:zinc ion binding"/>
    <property type="evidence" value="ECO:0007669"/>
    <property type="project" value="InterPro"/>
</dbReference>
<evidence type="ECO:0000313" key="5">
    <source>
        <dbReference type="EMBL" id="QHS78584.1"/>
    </source>
</evidence>
<evidence type="ECO:0000256" key="1">
    <source>
        <dbReference type="ARBA" id="ARBA00022478"/>
    </source>
</evidence>